<protein>
    <submittedName>
        <fullName evidence="1">DUF4112 domain-containing protein</fullName>
    </submittedName>
</protein>
<dbReference type="EMBL" id="JAHWQX010000001">
    <property type="protein sequence ID" value="MBW3095820.1"/>
    <property type="molecule type" value="Genomic_DNA"/>
</dbReference>
<organism evidence="1 2">
    <name type="scientific">Pseudohoeflea coraliihabitans</name>
    <dbReference type="NCBI Taxonomy" id="2860393"/>
    <lineage>
        <taxon>Bacteria</taxon>
        <taxon>Pseudomonadati</taxon>
        <taxon>Pseudomonadota</taxon>
        <taxon>Alphaproteobacteria</taxon>
        <taxon>Hyphomicrobiales</taxon>
        <taxon>Rhizobiaceae</taxon>
        <taxon>Pseudohoeflea</taxon>
    </lineage>
</organism>
<name>A0ABS6WL29_9HYPH</name>
<dbReference type="Pfam" id="PF13430">
    <property type="entry name" value="DUF4112"/>
    <property type="match status" value="1"/>
</dbReference>
<dbReference type="PANTHER" id="PTHR35519">
    <property type="entry name" value="MEMBRANE PROTEINS"/>
    <property type="match status" value="1"/>
</dbReference>
<dbReference type="Proteomes" id="UP001430804">
    <property type="component" value="Unassembled WGS sequence"/>
</dbReference>
<keyword evidence="2" id="KW-1185">Reference proteome</keyword>
<dbReference type="InterPro" id="IPR025187">
    <property type="entry name" value="DUF4112"/>
</dbReference>
<proteinExistence type="predicted"/>
<evidence type="ECO:0000313" key="1">
    <source>
        <dbReference type="EMBL" id="MBW3095820.1"/>
    </source>
</evidence>
<evidence type="ECO:0000313" key="2">
    <source>
        <dbReference type="Proteomes" id="UP001430804"/>
    </source>
</evidence>
<accession>A0ABS6WL29</accession>
<gene>
    <name evidence="1" type="ORF">KY465_00850</name>
</gene>
<comment type="caution">
    <text evidence="1">The sequence shown here is derived from an EMBL/GenBank/DDBJ whole genome shotgun (WGS) entry which is preliminary data.</text>
</comment>
<reference evidence="1" key="1">
    <citation type="submission" date="2021-07" db="EMBL/GenBank/DDBJ databases">
        <title>Pseudohoeflea marina sp. nov. a polyhydroxyalcanoate-producing bacterium.</title>
        <authorList>
            <person name="Zheng W."/>
            <person name="Yu S."/>
            <person name="Huang Y."/>
        </authorList>
    </citation>
    <scope>NUCLEOTIDE SEQUENCE</scope>
    <source>
        <strain evidence="1">DP4N28-3</strain>
    </source>
</reference>
<dbReference type="PANTHER" id="PTHR35519:SF2">
    <property type="entry name" value="PH DOMAIN PROTEIN"/>
    <property type="match status" value="1"/>
</dbReference>
<sequence length="123" mass="13215">MLSGSSRNAEIARLQRLANSMDTAFRVPGTGFRFGWDGLLGLIPGIGDAASLAPSAWILWRAHRIGAPARLLTRMGVNVAVDTAIGTVPLIGDLFDIGFKANRRNVALLRNHFGEDIDETDTA</sequence>
<dbReference type="RefSeq" id="WP_219157462.1">
    <property type="nucleotide sequence ID" value="NZ_JAHWQX010000001.1"/>
</dbReference>